<keyword evidence="3 5" id="KW-1133">Transmembrane helix</keyword>
<dbReference type="Proteomes" id="UP001500051">
    <property type="component" value="Unassembled WGS sequence"/>
</dbReference>
<feature type="transmembrane region" description="Helical" evidence="5">
    <location>
        <begin position="6"/>
        <end position="26"/>
    </location>
</feature>
<protein>
    <submittedName>
        <fullName evidence="6">Isoprenylcysteine carboxylmethyltransferase family protein</fullName>
    </submittedName>
</protein>
<name>A0ABP7EH52_9ACTN</name>
<keyword evidence="4 5" id="KW-0472">Membrane</keyword>
<evidence type="ECO:0000313" key="6">
    <source>
        <dbReference type="EMBL" id="GAA3718794.1"/>
    </source>
</evidence>
<feature type="transmembrane region" description="Helical" evidence="5">
    <location>
        <begin position="82"/>
        <end position="102"/>
    </location>
</feature>
<dbReference type="PANTHER" id="PTHR12714:SF9">
    <property type="entry name" value="PROTEIN-S-ISOPRENYLCYSTEINE O-METHYLTRANSFERASE"/>
    <property type="match status" value="1"/>
</dbReference>
<keyword evidence="2 5" id="KW-0812">Transmembrane</keyword>
<keyword evidence="7" id="KW-1185">Reference proteome</keyword>
<proteinExistence type="predicted"/>
<dbReference type="Gene3D" id="1.20.120.1630">
    <property type="match status" value="1"/>
</dbReference>
<evidence type="ECO:0000313" key="7">
    <source>
        <dbReference type="Proteomes" id="UP001500051"/>
    </source>
</evidence>
<organism evidence="6 7">
    <name type="scientific">Microlunatus aurantiacus</name>
    <dbReference type="NCBI Taxonomy" id="446786"/>
    <lineage>
        <taxon>Bacteria</taxon>
        <taxon>Bacillati</taxon>
        <taxon>Actinomycetota</taxon>
        <taxon>Actinomycetes</taxon>
        <taxon>Propionibacteriales</taxon>
        <taxon>Propionibacteriaceae</taxon>
        <taxon>Microlunatus</taxon>
    </lineage>
</organism>
<dbReference type="EMBL" id="BAAAYX010000027">
    <property type="protein sequence ID" value="GAA3718794.1"/>
    <property type="molecule type" value="Genomic_DNA"/>
</dbReference>
<evidence type="ECO:0000256" key="5">
    <source>
        <dbReference type="SAM" id="Phobius"/>
    </source>
</evidence>
<comment type="subcellular location">
    <subcellularLocation>
        <location evidence="1">Endomembrane system</location>
        <topology evidence="1">Multi-pass membrane protein</topology>
    </subcellularLocation>
</comment>
<feature type="transmembrane region" description="Helical" evidence="5">
    <location>
        <begin position="138"/>
        <end position="164"/>
    </location>
</feature>
<evidence type="ECO:0000256" key="1">
    <source>
        <dbReference type="ARBA" id="ARBA00004127"/>
    </source>
</evidence>
<dbReference type="PANTHER" id="PTHR12714">
    <property type="entry name" value="PROTEIN-S ISOPRENYLCYSTEINE O-METHYLTRANSFERASE"/>
    <property type="match status" value="1"/>
</dbReference>
<evidence type="ECO:0000256" key="2">
    <source>
        <dbReference type="ARBA" id="ARBA00022692"/>
    </source>
</evidence>
<evidence type="ECO:0000256" key="4">
    <source>
        <dbReference type="ARBA" id="ARBA00023136"/>
    </source>
</evidence>
<feature type="transmembrane region" description="Helical" evidence="5">
    <location>
        <begin position="47"/>
        <end position="70"/>
    </location>
</feature>
<dbReference type="InterPro" id="IPR007318">
    <property type="entry name" value="Phopholipid_MeTrfase"/>
</dbReference>
<accession>A0ABP7EH52</accession>
<dbReference type="Pfam" id="PF04191">
    <property type="entry name" value="PEMT"/>
    <property type="match status" value="1"/>
</dbReference>
<reference evidence="7" key="1">
    <citation type="journal article" date="2019" name="Int. J. Syst. Evol. Microbiol.">
        <title>The Global Catalogue of Microorganisms (GCM) 10K type strain sequencing project: providing services to taxonomists for standard genome sequencing and annotation.</title>
        <authorList>
            <consortium name="The Broad Institute Genomics Platform"/>
            <consortium name="The Broad Institute Genome Sequencing Center for Infectious Disease"/>
            <person name="Wu L."/>
            <person name="Ma J."/>
        </authorList>
    </citation>
    <scope>NUCLEOTIDE SEQUENCE [LARGE SCALE GENOMIC DNA]</scope>
    <source>
        <strain evidence="7">JCM 16548</strain>
    </source>
</reference>
<evidence type="ECO:0000256" key="3">
    <source>
        <dbReference type="ARBA" id="ARBA00022989"/>
    </source>
</evidence>
<sequence length="218" mass="22706">MTDLAATAAALVYAAAIVLLLVVRTLRQYRATGSTGFNGFRGAAQDPAARAAGIGFAAAVLVGLVAPWLAAVGLLPVAKLPIVLGAFATVVAGAGLQLGVTAQQAMGRSWRIGVDQAEATELVTTGPFRLVRNPIFTALMMIQAGTAVMAPTWLSLIGAVLMVAACQAQTRLVEEPYLLRRHGDAYRAYAAEAGRFVPGLGRLPRPAQAARRAVEERS</sequence>
<comment type="caution">
    <text evidence="6">The sequence shown here is derived from an EMBL/GenBank/DDBJ whole genome shotgun (WGS) entry which is preliminary data.</text>
</comment>
<dbReference type="RefSeq" id="WP_344814582.1">
    <property type="nucleotide sequence ID" value="NZ_BAAAYX010000027.1"/>
</dbReference>
<gene>
    <name evidence="6" type="ORF">GCM10022204_43640</name>
</gene>